<comment type="caution">
    <text evidence="1">The sequence shown here is derived from an EMBL/GenBank/DDBJ whole genome shotgun (WGS) entry which is preliminary data.</text>
</comment>
<dbReference type="InterPro" id="IPR025226">
    <property type="entry name" value="DUF4170"/>
</dbReference>
<dbReference type="Pfam" id="PF13773">
    <property type="entry name" value="DUF4170"/>
    <property type="match status" value="1"/>
</dbReference>
<evidence type="ECO:0000313" key="2">
    <source>
        <dbReference type="Proteomes" id="UP000076959"/>
    </source>
</evidence>
<accession>A0A176YET0</accession>
<proteinExistence type="predicted"/>
<dbReference type="Proteomes" id="UP000076959">
    <property type="component" value="Unassembled WGS sequence"/>
</dbReference>
<protein>
    <submittedName>
        <fullName evidence="1">Inositol monophosphatase</fullName>
    </submittedName>
</protein>
<keyword evidence="2" id="KW-1185">Reference proteome</keyword>
<dbReference type="OrthoDB" id="9800646at2"/>
<dbReference type="Gene3D" id="3.30.70.2400">
    <property type="entry name" value="Uncharacterised protein PF13773, DUF4170"/>
    <property type="match status" value="1"/>
</dbReference>
<name>A0A176YET0_9BRAD</name>
<dbReference type="STRING" id="1505087.AYJ54_22070"/>
<evidence type="ECO:0000313" key="1">
    <source>
        <dbReference type="EMBL" id="OAF05141.1"/>
    </source>
</evidence>
<dbReference type="EMBL" id="LUUB01000080">
    <property type="protein sequence ID" value="OAF05141.1"/>
    <property type="molecule type" value="Genomic_DNA"/>
</dbReference>
<reference evidence="1 2" key="1">
    <citation type="submission" date="2016-03" db="EMBL/GenBank/DDBJ databases">
        <title>Draft Genome Sequence of the Strain BR 10245 (Bradyrhizobium sp.) isolated from nodules of Centrolobium paraense.</title>
        <authorList>
            <person name="Simoes-Araujo J.L.Sr."/>
            <person name="Barauna A.C."/>
            <person name="Silva K."/>
            <person name="Zilli J.E."/>
        </authorList>
    </citation>
    <scope>NUCLEOTIDE SEQUENCE [LARGE SCALE GENOMIC DNA]</scope>
    <source>
        <strain evidence="1 2">BR 10245</strain>
    </source>
</reference>
<sequence length="83" mass="9436">MSDNAPQQQLLHLVIGGELVDLEHNTFKNLDDVEIVGLYPNYATAHAAWRAKAQSTVDNAQMRYFIVHLHRLLDPNQESKPAR</sequence>
<dbReference type="RefSeq" id="WP_063704539.1">
    <property type="nucleotide sequence ID" value="NZ_LUUB01000080.1"/>
</dbReference>
<organism evidence="1 2">
    <name type="scientific">Bradyrhizobium centrolobii</name>
    <dbReference type="NCBI Taxonomy" id="1505087"/>
    <lineage>
        <taxon>Bacteria</taxon>
        <taxon>Pseudomonadati</taxon>
        <taxon>Pseudomonadota</taxon>
        <taxon>Alphaproteobacteria</taxon>
        <taxon>Hyphomicrobiales</taxon>
        <taxon>Nitrobacteraceae</taxon>
        <taxon>Bradyrhizobium</taxon>
    </lineage>
</organism>
<gene>
    <name evidence="1" type="ORF">AYJ54_22070</name>
</gene>
<dbReference type="AlphaFoldDB" id="A0A176YET0"/>